<dbReference type="KEGG" id="avc:NCTC10951_01368"/>
<keyword evidence="2 6" id="KW-0326">Glycosidase</keyword>
<dbReference type="GO" id="GO:0061634">
    <property type="term" value="F:alpha-D-xyloside xylohydrolase"/>
    <property type="evidence" value="ECO:0007669"/>
    <property type="project" value="UniProtKB-EC"/>
</dbReference>
<sequence length="855" mass="93926">MKGRPLVSPLSDAPDAPRPAVARPEAVVVGSSTAEGRCRFTVLTSRLIRMELSPTGVFTDAATQLVVNRDLGEPPSFRVVRGEDRLEIITEHLHLTHVPSLGFSSSGLSVRLRSTALHAHGGTWHHGDVWDPQEAFPTNLGGTTRTLDEADGAVRLDPGLLSLSGITALDDSSSLLLTEDEWVRPREPGNRLGDGAQDLYVFGYGQDYRQALRDFFNLTGPSPLIPRALLGNWWSRYHPYSAREYLALMDHFAAEELPFSVAVIDMDWHLTDIDPAIGTGWTGYTWNRELFPDPRAFLEGLHERGMLTTLNVHPAQGVRRHEEAYEEVCADLGLDAAGGQDVPFNVADRDFMGSYLSRLHHRLEDEGVDFWWLDWQQGGSTTVPGLDPLWMLNHVHYLDSGRERPVASGGVERRRPVTFSRFADASSHRTPVGFSGDTIISWASLRFQPRFTATAANIGYFWWSNDIGGHMLGTSDDAMAARWFQLGCFSPINRLHSSNSAFTSKEPWRYSRDARATMEAHLRLRHRLVPYLYTWARRSVSEGVGPVRPLYHDHPREMSSYEHRNSFCFGDLLVVPFTSPLDEATGLGREMTWLPDGVWYDLPTGRRYEATTGGHGRMLSLSRPLDRIGVLARAGSVIPLAGSLTEAAGDNPRELEVVVVPGGSGSFTLEEDDGSADPGSDRVARTRMELTWPDAEDGGGSGGTGDTGDVVLRIRLEGADEVVPDLRLVTVRLLACRVSDALLRVAGQARRLTTQEVDGDGFTLGAGTLVHLGELSRQELADGVGLVLRGVEQSPADWRGEVHEILDAARVAYAAKDQAWGAVQRGLDGTALLGELESLGLPETLRSAVAEVLPH</sequence>
<dbReference type="PANTHER" id="PTHR22762:SF89">
    <property type="entry name" value="ALPHA-XYLOSIDASE"/>
    <property type="match status" value="1"/>
</dbReference>
<evidence type="ECO:0000259" key="4">
    <source>
        <dbReference type="Pfam" id="PF01055"/>
    </source>
</evidence>
<dbReference type="InterPro" id="IPR017853">
    <property type="entry name" value="GH"/>
</dbReference>
<dbReference type="Pfam" id="PF21365">
    <property type="entry name" value="Glyco_hydro_31_3rd"/>
    <property type="match status" value="1"/>
</dbReference>
<accession>A0A3S4Z1R7</accession>
<evidence type="ECO:0000259" key="5">
    <source>
        <dbReference type="Pfam" id="PF21365"/>
    </source>
</evidence>
<dbReference type="GO" id="GO:0090599">
    <property type="term" value="F:alpha-glucosidase activity"/>
    <property type="evidence" value="ECO:0007669"/>
    <property type="project" value="TreeGrafter"/>
</dbReference>
<dbReference type="GO" id="GO:0005975">
    <property type="term" value="P:carbohydrate metabolic process"/>
    <property type="evidence" value="ECO:0007669"/>
    <property type="project" value="InterPro"/>
</dbReference>
<evidence type="ECO:0000313" key="6">
    <source>
        <dbReference type="EMBL" id="VEI15838.1"/>
    </source>
</evidence>
<feature type="region of interest" description="Disordered" evidence="3">
    <location>
        <begin position="1"/>
        <end position="20"/>
    </location>
</feature>
<proteinExistence type="inferred from homology"/>
<evidence type="ECO:0000256" key="1">
    <source>
        <dbReference type="ARBA" id="ARBA00007806"/>
    </source>
</evidence>
<dbReference type="EMBL" id="LR134477">
    <property type="protein sequence ID" value="VEI15838.1"/>
    <property type="molecule type" value="Genomic_DNA"/>
</dbReference>
<dbReference type="EC" id="3.2.1.177" evidence="6"/>
<evidence type="ECO:0000256" key="3">
    <source>
        <dbReference type="SAM" id="MobiDB-lite"/>
    </source>
</evidence>
<organism evidence="6 7">
    <name type="scientific">Actinomyces viscosus</name>
    <dbReference type="NCBI Taxonomy" id="1656"/>
    <lineage>
        <taxon>Bacteria</taxon>
        <taxon>Bacillati</taxon>
        <taxon>Actinomycetota</taxon>
        <taxon>Actinomycetes</taxon>
        <taxon>Actinomycetales</taxon>
        <taxon>Actinomycetaceae</taxon>
        <taxon>Actinomyces</taxon>
    </lineage>
</organism>
<dbReference type="SUPFAM" id="SSF51445">
    <property type="entry name" value="(Trans)glycosidases"/>
    <property type="match status" value="1"/>
</dbReference>
<comment type="similarity">
    <text evidence="1 2">Belongs to the glycosyl hydrolase 31 family.</text>
</comment>
<dbReference type="CDD" id="cd06595">
    <property type="entry name" value="GH31_u1"/>
    <property type="match status" value="1"/>
</dbReference>
<feature type="domain" description="Glycoside hydrolase family 31 TIM barrel" evidence="4">
    <location>
        <begin position="223"/>
        <end position="534"/>
    </location>
</feature>
<feature type="domain" description="Glycosyl hydrolase family 31 C-terminal" evidence="5">
    <location>
        <begin position="546"/>
        <end position="638"/>
    </location>
</feature>
<dbReference type="Gene3D" id="2.60.40.1180">
    <property type="entry name" value="Golgi alpha-mannosidase II"/>
    <property type="match status" value="2"/>
</dbReference>
<dbReference type="Gene3D" id="3.20.20.80">
    <property type="entry name" value="Glycosidases"/>
    <property type="match status" value="1"/>
</dbReference>
<dbReference type="InterPro" id="IPR000322">
    <property type="entry name" value="Glyco_hydro_31_TIM"/>
</dbReference>
<dbReference type="GO" id="GO:0006491">
    <property type="term" value="P:N-glycan processing"/>
    <property type="evidence" value="ECO:0007669"/>
    <property type="project" value="TreeGrafter"/>
</dbReference>
<gene>
    <name evidence="6" type="primary">yicI</name>
    <name evidence="6" type="ORF">NCTC10951_01368</name>
</gene>
<dbReference type="SUPFAM" id="SSF51011">
    <property type="entry name" value="Glycosyl hydrolase domain"/>
    <property type="match status" value="1"/>
</dbReference>
<name>A0A3S4Z1R7_ACTVI</name>
<dbReference type="AlphaFoldDB" id="A0A3S4Z1R7"/>
<evidence type="ECO:0000313" key="7">
    <source>
        <dbReference type="Proteomes" id="UP000268658"/>
    </source>
</evidence>
<dbReference type="InterPro" id="IPR013780">
    <property type="entry name" value="Glyco_hydro_b"/>
</dbReference>
<dbReference type="Proteomes" id="UP000268658">
    <property type="component" value="Chromosome"/>
</dbReference>
<evidence type="ECO:0000256" key="2">
    <source>
        <dbReference type="RuleBase" id="RU361185"/>
    </source>
</evidence>
<reference evidence="6 7" key="1">
    <citation type="submission" date="2018-12" db="EMBL/GenBank/DDBJ databases">
        <authorList>
            <consortium name="Pathogen Informatics"/>
        </authorList>
    </citation>
    <scope>NUCLEOTIDE SEQUENCE [LARGE SCALE GENOMIC DNA]</scope>
    <source>
        <strain evidence="6 7">NCTC10951</strain>
    </source>
</reference>
<dbReference type="PANTHER" id="PTHR22762">
    <property type="entry name" value="ALPHA-GLUCOSIDASE"/>
    <property type="match status" value="1"/>
</dbReference>
<dbReference type="Pfam" id="PF01055">
    <property type="entry name" value="Glyco_hydro_31_2nd"/>
    <property type="match status" value="1"/>
</dbReference>
<protein>
    <submittedName>
        <fullName evidence="6">Alpha-xylosidase</fullName>
        <ecNumber evidence="6">3.2.1.177</ecNumber>
    </submittedName>
</protein>
<keyword evidence="2 6" id="KW-0378">Hydrolase</keyword>
<dbReference type="InterPro" id="IPR048395">
    <property type="entry name" value="Glyco_hydro_31_C"/>
</dbReference>